<keyword evidence="2" id="KW-1185">Reference proteome</keyword>
<sequence length="48" mass="5493">MKQEEMIMAKKIEHSRLPSGEFTPLTFTNICYLRKRQGAIACHALLSV</sequence>
<organism evidence="1 2">
    <name type="scientific">Paenibacillus alba</name>
    <dbReference type="NCBI Taxonomy" id="1197127"/>
    <lineage>
        <taxon>Bacteria</taxon>
        <taxon>Bacillati</taxon>
        <taxon>Bacillota</taxon>
        <taxon>Bacilli</taxon>
        <taxon>Bacillales</taxon>
        <taxon>Paenibacillaceae</taxon>
        <taxon>Paenibacillus</taxon>
    </lineage>
</organism>
<protein>
    <submittedName>
        <fullName evidence="1">Uncharacterized protein</fullName>
    </submittedName>
</protein>
<evidence type="ECO:0000313" key="1">
    <source>
        <dbReference type="EMBL" id="MEC0226120.1"/>
    </source>
</evidence>
<comment type="caution">
    <text evidence="1">The sequence shown here is derived from an EMBL/GenBank/DDBJ whole genome shotgun (WGS) entry which is preliminary data.</text>
</comment>
<proteinExistence type="predicted"/>
<dbReference type="EMBL" id="JARLKY010000007">
    <property type="protein sequence ID" value="MEC0226120.1"/>
    <property type="molecule type" value="Genomic_DNA"/>
</dbReference>
<name>A0ABU6FXP8_9BACL</name>
<evidence type="ECO:0000313" key="2">
    <source>
        <dbReference type="Proteomes" id="UP001338137"/>
    </source>
</evidence>
<reference evidence="1 2" key="1">
    <citation type="submission" date="2023-03" db="EMBL/GenBank/DDBJ databases">
        <title>Bacillus Genome Sequencing.</title>
        <authorList>
            <person name="Dunlap C."/>
        </authorList>
    </citation>
    <scope>NUCLEOTIDE SEQUENCE [LARGE SCALE GENOMIC DNA]</scope>
    <source>
        <strain evidence="1 2">BD-533</strain>
    </source>
</reference>
<gene>
    <name evidence="1" type="ORF">P4I72_03135</name>
</gene>
<dbReference type="Proteomes" id="UP001338137">
    <property type="component" value="Unassembled WGS sequence"/>
</dbReference>
<dbReference type="RefSeq" id="WP_173222146.1">
    <property type="nucleotide sequence ID" value="NZ_JABMKZ010000017.1"/>
</dbReference>
<accession>A0ABU6FXP8</accession>